<feature type="domain" description="SWIM-type" evidence="2">
    <location>
        <begin position="50"/>
        <end position="83"/>
    </location>
</feature>
<keyword evidence="1" id="KW-0862">Zinc</keyword>
<dbReference type="Pfam" id="PF04434">
    <property type="entry name" value="SWIM"/>
    <property type="match status" value="1"/>
</dbReference>
<dbReference type="InterPro" id="IPR007527">
    <property type="entry name" value="Znf_SWIM"/>
</dbReference>
<proteinExistence type="predicted"/>
<dbReference type="PROSITE" id="PS50966">
    <property type="entry name" value="ZF_SWIM"/>
    <property type="match status" value="1"/>
</dbReference>
<reference evidence="3 4" key="1">
    <citation type="submission" date="2018-08" db="EMBL/GenBank/DDBJ databases">
        <title>Genomic Encyclopedia of Archaeal and Bacterial Type Strains, Phase II (KMG-II): from individual species to whole genera.</title>
        <authorList>
            <person name="Goeker M."/>
        </authorList>
    </citation>
    <scope>NUCLEOTIDE SEQUENCE [LARGE SCALE GENOMIC DNA]</scope>
    <source>
        <strain evidence="3 4">DSM 45791</strain>
    </source>
</reference>
<dbReference type="AlphaFoldDB" id="A0A3E0HVK0"/>
<name>A0A3E0HVK0_9PSEU</name>
<dbReference type="GO" id="GO:0008270">
    <property type="term" value="F:zinc ion binding"/>
    <property type="evidence" value="ECO:0007669"/>
    <property type="project" value="UniProtKB-KW"/>
</dbReference>
<sequence>MDVEAVLAQAPDRQVATGASKLAVPAKWPELGHDDAALWGLCQGSGKSPYQVCVDLSDRATKCSCPSRKFPCKHAVALQLLHANGSTQEKPQPDWVGSWLHARHARATTERKPAQPGKRREESVRAGIAGLTDWLTDLSAGGLATLPSREPLWWQGIMARMVDAQAPGIASAIGELRSVVGANRPRWYEEATDHIGRLYLLTRTDFSDAARVRLGFTTTEQEVRAGESWADDWVVLLRLDSDDGKVRTVRQWAWGRSRKQWVYTARHAAGGAIPVPAMTPGAELAAVMHPYPGGLPRRVAVGEVTRSGPAGPIPLPDTWDQALAAAESLLVNDPWLRLVPLCCKGTRPARDDRSLYLIDAAERALPVRAGASLAQALARTGGDPFDAMGLWDGNSLQLCAIAEPGAFPEVVS</sequence>
<keyword evidence="1" id="KW-0863">Zinc-finger</keyword>
<dbReference type="OrthoDB" id="9816340at2"/>
<dbReference type="EMBL" id="QUNO01000004">
    <property type="protein sequence ID" value="REH49995.1"/>
    <property type="molecule type" value="Genomic_DNA"/>
</dbReference>
<accession>A0A3E0HVK0</accession>
<evidence type="ECO:0000313" key="3">
    <source>
        <dbReference type="EMBL" id="REH49995.1"/>
    </source>
</evidence>
<organism evidence="3 4">
    <name type="scientific">Kutzneria buriramensis</name>
    <dbReference type="NCBI Taxonomy" id="1045776"/>
    <lineage>
        <taxon>Bacteria</taxon>
        <taxon>Bacillati</taxon>
        <taxon>Actinomycetota</taxon>
        <taxon>Actinomycetes</taxon>
        <taxon>Pseudonocardiales</taxon>
        <taxon>Pseudonocardiaceae</taxon>
        <taxon>Kutzneria</taxon>
    </lineage>
</organism>
<protein>
    <submittedName>
        <fullName evidence="3">SWIM zinc finger protein</fullName>
    </submittedName>
</protein>
<gene>
    <name evidence="3" type="ORF">BCF44_104262</name>
</gene>
<comment type="caution">
    <text evidence="3">The sequence shown here is derived from an EMBL/GenBank/DDBJ whole genome shotgun (WGS) entry which is preliminary data.</text>
</comment>
<dbReference type="RefSeq" id="WP_116174534.1">
    <property type="nucleotide sequence ID" value="NZ_CP144375.1"/>
</dbReference>
<keyword evidence="4" id="KW-1185">Reference proteome</keyword>
<evidence type="ECO:0000256" key="1">
    <source>
        <dbReference type="PROSITE-ProRule" id="PRU00325"/>
    </source>
</evidence>
<keyword evidence="1" id="KW-0479">Metal-binding</keyword>
<dbReference type="Proteomes" id="UP000256269">
    <property type="component" value="Unassembled WGS sequence"/>
</dbReference>
<evidence type="ECO:0000313" key="4">
    <source>
        <dbReference type="Proteomes" id="UP000256269"/>
    </source>
</evidence>
<evidence type="ECO:0000259" key="2">
    <source>
        <dbReference type="PROSITE" id="PS50966"/>
    </source>
</evidence>